<dbReference type="AlphaFoldDB" id="A0A5B8FZF0"/>
<dbReference type="InterPro" id="IPR026021">
    <property type="entry name" value="YdjA-like"/>
</dbReference>
<feature type="domain" description="Nitroreductase" evidence="9">
    <location>
        <begin position="14"/>
        <end position="168"/>
    </location>
</feature>
<evidence type="ECO:0000259" key="9">
    <source>
        <dbReference type="Pfam" id="PF00881"/>
    </source>
</evidence>
<feature type="binding site" description="in other chain" evidence="8">
    <location>
        <begin position="138"/>
        <end position="140"/>
    </location>
    <ligand>
        <name>FMN</name>
        <dbReference type="ChEBI" id="CHEBI:58210"/>
        <note>ligand shared between dimeric partners</note>
    </ligand>
</feature>
<dbReference type="KEGG" id="ppru:FDP22_09680"/>
<reference evidence="10 11" key="1">
    <citation type="submission" date="2019-06" db="EMBL/GenBank/DDBJ databases">
        <title>Genome sequence of Rhodobacteraceae bacterium D4M1.</title>
        <authorList>
            <person name="Cao J."/>
        </authorList>
    </citation>
    <scope>NUCLEOTIDE SEQUENCE [LARGE SCALE GENOMIC DNA]</scope>
    <source>
        <strain evidence="10 11">D4M1</strain>
    </source>
</reference>
<dbReference type="CDD" id="cd02135">
    <property type="entry name" value="YdjA-like"/>
    <property type="match status" value="1"/>
</dbReference>
<dbReference type="Proteomes" id="UP000305888">
    <property type="component" value="Chromosome"/>
</dbReference>
<gene>
    <name evidence="10" type="ORF">FDP22_09680</name>
</gene>
<evidence type="ECO:0000256" key="1">
    <source>
        <dbReference type="ARBA" id="ARBA00007118"/>
    </source>
</evidence>
<keyword evidence="2 7" id="KW-0285">Flavoprotein</keyword>
<keyword evidence="6 7" id="KW-0520">NAD</keyword>
<dbReference type="SUPFAM" id="SSF55469">
    <property type="entry name" value="FMN-dependent nitroreductase-like"/>
    <property type="match status" value="1"/>
</dbReference>
<dbReference type="InterPro" id="IPR000415">
    <property type="entry name" value="Nitroreductase-like"/>
</dbReference>
<evidence type="ECO:0000256" key="5">
    <source>
        <dbReference type="ARBA" id="ARBA00023002"/>
    </source>
</evidence>
<dbReference type="PANTHER" id="PTHR43821:SF1">
    <property type="entry name" value="NAD(P)H NITROREDUCTASE YDJA-RELATED"/>
    <property type="match status" value="1"/>
</dbReference>
<sequence length="191" mass="19933">MPAPRPEVLDFLLTRRSHPARSLTAPAPDRAALEGLLTAAARTPDHGMLVPWRFMVFRGAALARLAGEAAARAIALGKPEADVEKVRGVFAAAPLIVGVVSAPQVSPKIPEVEQRLSAGAVCLSLVNAALADGWGASWITGWAAFDPEFCAAQGLAQGEYFAGLVHIGTGSVAPAERPRPDLAAITEWVEA</sequence>
<evidence type="ECO:0000256" key="8">
    <source>
        <dbReference type="PIRSR" id="PIRSR000232-1"/>
    </source>
</evidence>
<dbReference type="InterPro" id="IPR052530">
    <property type="entry name" value="NAD(P)H_nitroreductase"/>
</dbReference>
<feature type="binding site" evidence="8">
    <location>
        <position position="46"/>
    </location>
    <ligand>
        <name>FMN</name>
        <dbReference type="ChEBI" id="CHEBI:58210"/>
        <note>ligand shared between dimeric partners</note>
    </ligand>
</feature>
<keyword evidence="5 7" id="KW-0560">Oxidoreductase</keyword>
<keyword evidence="3 7" id="KW-0288">FMN</keyword>
<organism evidence="10 11">
    <name type="scientific">Paroceanicella profunda</name>
    <dbReference type="NCBI Taxonomy" id="2579971"/>
    <lineage>
        <taxon>Bacteria</taxon>
        <taxon>Pseudomonadati</taxon>
        <taxon>Pseudomonadota</taxon>
        <taxon>Alphaproteobacteria</taxon>
        <taxon>Rhodobacterales</taxon>
        <taxon>Paracoccaceae</taxon>
        <taxon>Paroceanicella</taxon>
    </lineage>
</organism>
<dbReference type="RefSeq" id="WP_138571928.1">
    <property type="nucleotide sequence ID" value="NZ_CP040818.1"/>
</dbReference>
<evidence type="ECO:0000256" key="7">
    <source>
        <dbReference type="PIRNR" id="PIRNR000232"/>
    </source>
</evidence>
<evidence type="ECO:0000313" key="11">
    <source>
        <dbReference type="Proteomes" id="UP000305888"/>
    </source>
</evidence>
<dbReference type="Gene3D" id="3.40.109.10">
    <property type="entry name" value="NADH Oxidase"/>
    <property type="match status" value="1"/>
</dbReference>
<dbReference type="InterPro" id="IPR029479">
    <property type="entry name" value="Nitroreductase"/>
</dbReference>
<protein>
    <recommendedName>
        <fullName evidence="7">Putative NAD(P)H nitroreductase</fullName>
        <ecNumber evidence="7">1.-.-.-</ecNumber>
    </recommendedName>
</protein>
<feature type="binding site" description="in other chain" evidence="8">
    <location>
        <begin position="15"/>
        <end position="17"/>
    </location>
    <ligand>
        <name>FMN</name>
        <dbReference type="ChEBI" id="CHEBI:58210"/>
        <note>ligand shared between dimeric partners</note>
    </ligand>
</feature>
<comment type="cofactor">
    <cofactor evidence="8">
        <name>FMN</name>
        <dbReference type="ChEBI" id="CHEBI:58210"/>
    </cofactor>
    <text evidence="8">Binds 1 FMN per subunit.</text>
</comment>
<evidence type="ECO:0000256" key="6">
    <source>
        <dbReference type="ARBA" id="ARBA00023027"/>
    </source>
</evidence>
<keyword evidence="4 7" id="KW-0521">NADP</keyword>
<evidence type="ECO:0000256" key="3">
    <source>
        <dbReference type="ARBA" id="ARBA00022643"/>
    </source>
</evidence>
<proteinExistence type="inferred from homology"/>
<accession>A0A5B8FZF0</accession>
<keyword evidence="11" id="KW-1185">Reference proteome</keyword>
<dbReference type="GO" id="GO:0016491">
    <property type="term" value="F:oxidoreductase activity"/>
    <property type="evidence" value="ECO:0007669"/>
    <property type="project" value="UniProtKB-UniRule"/>
</dbReference>
<dbReference type="OrthoDB" id="9804207at2"/>
<feature type="binding site" evidence="8">
    <location>
        <position position="42"/>
    </location>
    <ligand>
        <name>FMN</name>
        <dbReference type="ChEBI" id="CHEBI:58210"/>
        <note>ligand shared between dimeric partners</note>
    </ligand>
</feature>
<name>A0A5B8FZF0_9RHOB</name>
<dbReference type="EMBL" id="CP040818">
    <property type="protein sequence ID" value="QDL92022.1"/>
    <property type="molecule type" value="Genomic_DNA"/>
</dbReference>
<comment type="similarity">
    <text evidence="1 7">Belongs to the nitroreductase family.</text>
</comment>
<evidence type="ECO:0000313" key="10">
    <source>
        <dbReference type="EMBL" id="QDL92022.1"/>
    </source>
</evidence>
<dbReference type="PIRSF" id="PIRSF000232">
    <property type="entry name" value="YdjA"/>
    <property type="match status" value="1"/>
</dbReference>
<dbReference type="PANTHER" id="PTHR43821">
    <property type="entry name" value="NAD(P)H NITROREDUCTASE YDJA-RELATED"/>
    <property type="match status" value="1"/>
</dbReference>
<dbReference type="Pfam" id="PF00881">
    <property type="entry name" value="Nitroreductase"/>
    <property type="match status" value="1"/>
</dbReference>
<evidence type="ECO:0000256" key="2">
    <source>
        <dbReference type="ARBA" id="ARBA00022630"/>
    </source>
</evidence>
<evidence type="ECO:0000256" key="4">
    <source>
        <dbReference type="ARBA" id="ARBA00022857"/>
    </source>
</evidence>
<dbReference type="EC" id="1.-.-.-" evidence="7"/>